<keyword evidence="2" id="KW-0201">Cytochrome c-type biogenesis</keyword>
<dbReference type="PANTHER" id="PTHR42852:SF6">
    <property type="entry name" value="THIOL:DISULFIDE INTERCHANGE PROTEIN DSBE"/>
    <property type="match status" value="1"/>
</dbReference>
<dbReference type="Pfam" id="PF00578">
    <property type="entry name" value="AhpC-TSA"/>
    <property type="match status" value="1"/>
</dbReference>
<organism evidence="7 8">
    <name type="scientific">Levilinea saccharolytica</name>
    <dbReference type="NCBI Taxonomy" id="229921"/>
    <lineage>
        <taxon>Bacteria</taxon>
        <taxon>Bacillati</taxon>
        <taxon>Chloroflexota</taxon>
        <taxon>Anaerolineae</taxon>
        <taxon>Anaerolineales</taxon>
        <taxon>Anaerolineaceae</taxon>
        <taxon>Levilinea</taxon>
    </lineage>
</organism>
<keyword evidence="4" id="KW-1015">Disulfide bond</keyword>
<gene>
    <name evidence="7" type="ORF">ADN01_05795</name>
</gene>
<dbReference type="PANTHER" id="PTHR42852">
    <property type="entry name" value="THIOL:DISULFIDE INTERCHANGE PROTEIN DSBE"/>
    <property type="match status" value="1"/>
</dbReference>
<dbReference type="Gene3D" id="3.40.30.10">
    <property type="entry name" value="Glutaredoxin"/>
    <property type="match status" value="1"/>
</dbReference>
<dbReference type="GO" id="GO:0017004">
    <property type="term" value="P:cytochrome complex assembly"/>
    <property type="evidence" value="ECO:0007669"/>
    <property type="project" value="UniProtKB-KW"/>
</dbReference>
<dbReference type="InterPro" id="IPR013766">
    <property type="entry name" value="Thioredoxin_domain"/>
</dbReference>
<keyword evidence="8" id="KW-1185">Reference proteome</keyword>
<dbReference type="GO" id="GO:0030313">
    <property type="term" value="C:cell envelope"/>
    <property type="evidence" value="ECO:0007669"/>
    <property type="project" value="UniProtKB-SubCell"/>
</dbReference>
<dbReference type="GO" id="GO:0016209">
    <property type="term" value="F:antioxidant activity"/>
    <property type="evidence" value="ECO:0007669"/>
    <property type="project" value="InterPro"/>
</dbReference>
<comment type="subcellular location">
    <subcellularLocation>
        <location evidence="1">Cell envelope</location>
    </subcellularLocation>
</comment>
<dbReference type="InterPro" id="IPR000866">
    <property type="entry name" value="AhpC/TSA"/>
</dbReference>
<keyword evidence="3" id="KW-0735">Signal-anchor</keyword>
<feature type="domain" description="Thioredoxin" evidence="6">
    <location>
        <begin position="24"/>
        <end position="162"/>
    </location>
</feature>
<dbReference type="PROSITE" id="PS51352">
    <property type="entry name" value="THIOREDOXIN_2"/>
    <property type="match status" value="1"/>
</dbReference>
<dbReference type="AlphaFoldDB" id="A0A0P6YKN2"/>
<name>A0A0P6YKN2_9CHLR</name>
<keyword evidence="5" id="KW-0676">Redox-active center</keyword>
<dbReference type="CDD" id="cd02966">
    <property type="entry name" value="TlpA_like_family"/>
    <property type="match status" value="1"/>
</dbReference>
<evidence type="ECO:0000256" key="1">
    <source>
        <dbReference type="ARBA" id="ARBA00004196"/>
    </source>
</evidence>
<proteinExistence type="predicted"/>
<dbReference type="GO" id="GO:0016491">
    <property type="term" value="F:oxidoreductase activity"/>
    <property type="evidence" value="ECO:0007669"/>
    <property type="project" value="InterPro"/>
</dbReference>
<keyword evidence="3" id="KW-0812">Transmembrane</keyword>
<evidence type="ECO:0000256" key="5">
    <source>
        <dbReference type="ARBA" id="ARBA00023284"/>
    </source>
</evidence>
<dbReference type="STRING" id="229921.ADN01_05795"/>
<reference evidence="7 8" key="1">
    <citation type="submission" date="2015-07" db="EMBL/GenBank/DDBJ databases">
        <title>Genome sequence of Levilinea saccharolytica DSM 16555.</title>
        <authorList>
            <person name="Hemp J."/>
            <person name="Ward L.M."/>
            <person name="Pace L.A."/>
            <person name="Fischer W.W."/>
        </authorList>
    </citation>
    <scope>NUCLEOTIDE SEQUENCE [LARGE SCALE GENOMIC DNA]</scope>
    <source>
        <strain evidence="7 8">KIBI-1</strain>
    </source>
</reference>
<dbReference type="InterPro" id="IPR050553">
    <property type="entry name" value="Thioredoxin_ResA/DsbE_sf"/>
</dbReference>
<evidence type="ECO:0000259" key="6">
    <source>
        <dbReference type="PROSITE" id="PS51352"/>
    </source>
</evidence>
<sequence>MIGFVSLVVGLSLLPAADAASGPARVGKRLADFSLQTLDGRTVQLSDYRGRTVLINAWATWCPPCRREMPDLHALYLRYQSSGVELLALNAGESPDLVQEYIQQSGFTFPVLLDPGAKVLNQLGIHDYPTTILVDPQGVVQVLHIGLLTPAAMDTELIPHLP</sequence>
<evidence type="ECO:0000256" key="3">
    <source>
        <dbReference type="ARBA" id="ARBA00022968"/>
    </source>
</evidence>
<dbReference type="EMBL" id="LGCM01000024">
    <property type="protein sequence ID" value="KPL85771.1"/>
    <property type="molecule type" value="Genomic_DNA"/>
</dbReference>
<evidence type="ECO:0000256" key="4">
    <source>
        <dbReference type="ARBA" id="ARBA00023157"/>
    </source>
</evidence>
<evidence type="ECO:0000256" key="2">
    <source>
        <dbReference type="ARBA" id="ARBA00022748"/>
    </source>
</evidence>
<dbReference type="SUPFAM" id="SSF52833">
    <property type="entry name" value="Thioredoxin-like"/>
    <property type="match status" value="1"/>
</dbReference>
<comment type="caution">
    <text evidence="7">The sequence shown here is derived from an EMBL/GenBank/DDBJ whole genome shotgun (WGS) entry which is preliminary data.</text>
</comment>
<evidence type="ECO:0000313" key="8">
    <source>
        <dbReference type="Proteomes" id="UP000050501"/>
    </source>
</evidence>
<dbReference type="Proteomes" id="UP000050501">
    <property type="component" value="Unassembled WGS sequence"/>
</dbReference>
<protein>
    <recommendedName>
        <fullName evidence="6">Thioredoxin domain-containing protein</fullName>
    </recommendedName>
</protein>
<accession>A0A0P6YKN2</accession>
<dbReference type="InterPro" id="IPR036249">
    <property type="entry name" value="Thioredoxin-like_sf"/>
</dbReference>
<evidence type="ECO:0000313" key="7">
    <source>
        <dbReference type="EMBL" id="KPL85771.1"/>
    </source>
</evidence>